<sequence length="140" mass="15214">MRLLAVVFLFGGLLACQSRESPPRDLNALAISSKVEKPEAANIAESTEGSLSAGHETRALNLSLDLLVPLYNGGAEAWDDETQSRYQVGEWFKSSAGGEESRLKMKPKLLLKEESKFKGSVSAYADNVSGAEVGFEYKTR</sequence>
<comment type="caution">
    <text evidence="1">The sequence shown here is derived from an EMBL/GenBank/DDBJ whole genome shotgun (WGS) entry which is preliminary data.</text>
</comment>
<reference evidence="2" key="1">
    <citation type="journal article" date="2019" name="Int. J. Syst. Evol. Microbiol.">
        <title>The Global Catalogue of Microorganisms (GCM) 10K type strain sequencing project: providing services to taxonomists for standard genome sequencing and annotation.</title>
        <authorList>
            <consortium name="The Broad Institute Genomics Platform"/>
            <consortium name="The Broad Institute Genome Sequencing Center for Infectious Disease"/>
            <person name="Wu L."/>
            <person name="Ma J."/>
        </authorList>
    </citation>
    <scope>NUCLEOTIDE SEQUENCE [LARGE SCALE GENOMIC DNA]</scope>
    <source>
        <strain evidence="2">JCM 17304</strain>
    </source>
</reference>
<dbReference type="RefSeq" id="WP_344932181.1">
    <property type="nucleotide sequence ID" value="NZ_BAABDM010000001.1"/>
</dbReference>
<evidence type="ECO:0000313" key="1">
    <source>
        <dbReference type="EMBL" id="GAA4085132.1"/>
    </source>
</evidence>
<dbReference type="PROSITE" id="PS51257">
    <property type="entry name" value="PROKAR_LIPOPROTEIN"/>
    <property type="match status" value="1"/>
</dbReference>
<evidence type="ECO:0000313" key="2">
    <source>
        <dbReference type="Proteomes" id="UP001500392"/>
    </source>
</evidence>
<proteinExistence type="predicted"/>
<organism evidence="1 2">
    <name type="scientific">Zhongshania borealis</name>
    <dbReference type="NCBI Taxonomy" id="889488"/>
    <lineage>
        <taxon>Bacteria</taxon>
        <taxon>Pseudomonadati</taxon>
        <taxon>Pseudomonadota</taxon>
        <taxon>Gammaproteobacteria</taxon>
        <taxon>Cellvibrionales</taxon>
        <taxon>Spongiibacteraceae</taxon>
        <taxon>Zhongshania</taxon>
    </lineage>
</organism>
<keyword evidence="2" id="KW-1185">Reference proteome</keyword>
<dbReference type="EMBL" id="BAABDM010000001">
    <property type="protein sequence ID" value="GAA4085132.1"/>
    <property type="molecule type" value="Genomic_DNA"/>
</dbReference>
<accession>A0ABP7WB18</accession>
<name>A0ABP7WB18_9GAMM</name>
<protein>
    <submittedName>
        <fullName evidence="1">Uncharacterized protein</fullName>
    </submittedName>
</protein>
<gene>
    <name evidence="1" type="ORF">GCM10022414_04900</name>
</gene>
<dbReference type="Proteomes" id="UP001500392">
    <property type="component" value="Unassembled WGS sequence"/>
</dbReference>